<gene>
    <name evidence="1" type="ORF">B7Z12_10745</name>
</gene>
<name>A0A258D578_CAUVI</name>
<evidence type="ECO:0000313" key="1">
    <source>
        <dbReference type="EMBL" id="OYX03115.1"/>
    </source>
</evidence>
<reference evidence="1 2" key="1">
    <citation type="submission" date="2017-03" db="EMBL/GenBank/DDBJ databases">
        <title>Lifting the veil on microbial sulfur biogeochemistry in mining wastewaters.</title>
        <authorList>
            <person name="Kantor R.S."/>
            <person name="Colenbrander Nelson T."/>
            <person name="Marshall S."/>
            <person name="Bennett D."/>
            <person name="Apte S."/>
            <person name="Camacho D."/>
            <person name="Thomas B.C."/>
            <person name="Warren L.A."/>
            <person name="Banfield J.F."/>
        </authorList>
    </citation>
    <scope>NUCLEOTIDE SEQUENCE [LARGE SCALE GENOMIC DNA]</scope>
    <source>
        <strain evidence="1">32-67-7</strain>
    </source>
</reference>
<evidence type="ECO:0000313" key="2">
    <source>
        <dbReference type="Proteomes" id="UP000215616"/>
    </source>
</evidence>
<proteinExistence type="predicted"/>
<comment type="caution">
    <text evidence="1">The sequence shown here is derived from an EMBL/GenBank/DDBJ whole genome shotgun (WGS) entry which is preliminary data.</text>
</comment>
<feature type="non-terminal residue" evidence="1">
    <location>
        <position position="301"/>
    </location>
</feature>
<dbReference type="Proteomes" id="UP000215616">
    <property type="component" value="Unassembled WGS sequence"/>
</dbReference>
<protein>
    <submittedName>
        <fullName evidence="1">Uncharacterized protein</fullName>
    </submittedName>
</protein>
<organism evidence="1 2">
    <name type="scientific">Caulobacter vibrioides</name>
    <name type="common">Caulobacter crescentus</name>
    <dbReference type="NCBI Taxonomy" id="155892"/>
    <lineage>
        <taxon>Bacteria</taxon>
        <taxon>Pseudomonadati</taxon>
        <taxon>Pseudomonadota</taxon>
        <taxon>Alphaproteobacteria</taxon>
        <taxon>Caulobacterales</taxon>
        <taxon>Caulobacteraceae</taxon>
        <taxon>Caulobacter</taxon>
    </lineage>
</organism>
<dbReference type="EMBL" id="NCDQ01000157">
    <property type="protein sequence ID" value="OYX03115.1"/>
    <property type="molecule type" value="Genomic_DNA"/>
</dbReference>
<dbReference type="AlphaFoldDB" id="A0A258D578"/>
<sequence length="301" mass="33194">MATFPDGPGSVEATGPSSKTGRLVRKIEAGVRFAVKGTVAGERVLGVDQWFELGGDEYVWSGACRDFEAPAGDSEIDQAAKADEERPNRAELGVYMPPRFKIAEGVQHVVQGRRPNGLEGLIVHFDAARIRKAGNGPEDSDNQSLAVLRYGAAQRHHYGQISRTGAIFLPENFEWGEWGSHAGPSLCPATGRTGVSRYYVGFEMNNPGLLYEAQEDGVFCPWFNSARTEKGAVILDRRGRCTRQSVNGEWYRASEVRRVAAEGNIKAGVYLPYSFEQFEALTNLCLYLDKTFPSFSLDRVF</sequence>
<accession>A0A258D578</accession>